<organism evidence="2 3">
    <name type="scientific">Leptotrichia wadei</name>
    <dbReference type="NCBI Taxonomy" id="157687"/>
    <lineage>
        <taxon>Bacteria</taxon>
        <taxon>Fusobacteriati</taxon>
        <taxon>Fusobacteriota</taxon>
        <taxon>Fusobacteriia</taxon>
        <taxon>Fusobacteriales</taxon>
        <taxon>Leptotrichiaceae</taxon>
        <taxon>Leptotrichia</taxon>
    </lineage>
</organism>
<sequence length="255" mass="29637">MQEREVFKFEKSGMKSKGAWTFAVFGVIALFGGGFYSLIGILMLAYSIYLFNKKSKVIVYTTGFIISEGKNLQNINFERILAIKGDIGQKVKILYLNKPFFEYSNNEMNKIYSDYKEINFDDELLEKDFINVFNIIKEQFRNYVFEKYNNDLEQVINSPYLFEQIKNNNLNFMKAKLFGGVTDTIIPLQYGDVVNVTTRKKAYVTNGQADIRQARQSFEPQWQFASTSTKCDTVNLINAVLVQEILNKKYNIKFI</sequence>
<keyword evidence="1" id="KW-0472">Membrane</keyword>
<dbReference type="AlphaFoldDB" id="A0A7U6LA40"/>
<name>A0A7U6LA40_9FUSO</name>
<dbReference type="RefSeq" id="WP_018498196.1">
    <property type="nucleotide sequence ID" value="NZ_AP019829.2"/>
</dbReference>
<dbReference type="EMBL" id="AP019829">
    <property type="protein sequence ID" value="BBM42634.1"/>
    <property type="molecule type" value="Genomic_DNA"/>
</dbReference>
<evidence type="ECO:0000313" key="2">
    <source>
        <dbReference type="EMBL" id="BBM42634.1"/>
    </source>
</evidence>
<proteinExistence type="predicted"/>
<evidence type="ECO:0000256" key="1">
    <source>
        <dbReference type="SAM" id="Phobius"/>
    </source>
</evidence>
<dbReference type="Proteomes" id="UP000321943">
    <property type="component" value="Chromosome"/>
</dbReference>
<accession>A0A7U6LA40</accession>
<gene>
    <name evidence="2" type="ORF">JCM16777_0883</name>
</gene>
<evidence type="ECO:0000313" key="3">
    <source>
        <dbReference type="Proteomes" id="UP000321943"/>
    </source>
</evidence>
<dbReference type="GeneID" id="84804221"/>
<dbReference type="KEGG" id="lwd:JCM16777_0883"/>
<keyword evidence="1" id="KW-0812">Transmembrane</keyword>
<reference evidence="2 3" key="1">
    <citation type="submission" date="2019-07" db="EMBL/GenBank/DDBJ databases">
        <title>Complete Genome Sequence of Leptotrichia wadei Strain JCM16777.</title>
        <authorList>
            <person name="Watanabe S."/>
            <person name="Cui L."/>
        </authorList>
    </citation>
    <scope>NUCLEOTIDE SEQUENCE [LARGE SCALE GENOMIC DNA]</scope>
    <source>
        <strain evidence="2 3">JCM16777</strain>
    </source>
</reference>
<keyword evidence="1" id="KW-1133">Transmembrane helix</keyword>
<feature type="transmembrane region" description="Helical" evidence="1">
    <location>
        <begin position="20"/>
        <end position="46"/>
    </location>
</feature>
<protein>
    <submittedName>
        <fullName evidence="2">Uncharacterized protein</fullName>
    </submittedName>
</protein>